<reference evidence="2 3" key="1">
    <citation type="submission" date="2019-02" db="EMBL/GenBank/DDBJ databases">
        <title>Deep-cultivation of Planctomycetes and their phenomic and genomic characterization uncovers novel biology.</title>
        <authorList>
            <person name="Wiegand S."/>
            <person name="Jogler M."/>
            <person name="Boedeker C."/>
            <person name="Pinto D."/>
            <person name="Vollmers J."/>
            <person name="Rivas-Marin E."/>
            <person name="Kohn T."/>
            <person name="Peeters S.H."/>
            <person name="Heuer A."/>
            <person name="Rast P."/>
            <person name="Oberbeckmann S."/>
            <person name="Bunk B."/>
            <person name="Jeske O."/>
            <person name="Meyerdierks A."/>
            <person name="Storesund J.E."/>
            <person name="Kallscheuer N."/>
            <person name="Luecker S."/>
            <person name="Lage O.M."/>
            <person name="Pohl T."/>
            <person name="Merkel B.J."/>
            <person name="Hornburger P."/>
            <person name="Mueller R.-W."/>
            <person name="Bruemmer F."/>
            <person name="Labrenz M."/>
            <person name="Spormann A.M."/>
            <person name="Op den Camp H."/>
            <person name="Overmann J."/>
            <person name="Amann R."/>
            <person name="Jetten M.S.M."/>
            <person name="Mascher T."/>
            <person name="Medema M.H."/>
            <person name="Devos D.P."/>
            <person name="Kaster A.-K."/>
            <person name="Ovreas L."/>
            <person name="Rohde M."/>
            <person name="Galperin M.Y."/>
            <person name="Jogler C."/>
        </authorList>
    </citation>
    <scope>NUCLEOTIDE SEQUENCE [LARGE SCALE GENOMIC DNA]</scope>
    <source>
        <strain evidence="2 3">K22_7</strain>
    </source>
</reference>
<feature type="region of interest" description="Disordered" evidence="1">
    <location>
        <begin position="24"/>
        <end position="62"/>
    </location>
</feature>
<proteinExistence type="predicted"/>
<dbReference type="AlphaFoldDB" id="A0A517NCR9"/>
<evidence type="ECO:0000313" key="3">
    <source>
        <dbReference type="Proteomes" id="UP000318538"/>
    </source>
</evidence>
<sequence>MASYPIQTVHGVSSPIVRGIDHDAASRADERSKSDHTVSTQLYREETAKRLEENNERARDLN</sequence>
<evidence type="ECO:0000313" key="2">
    <source>
        <dbReference type="EMBL" id="QDT04901.1"/>
    </source>
</evidence>
<feature type="compositionally biased region" description="Basic and acidic residues" evidence="1">
    <location>
        <begin position="24"/>
        <end position="36"/>
    </location>
</feature>
<dbReference type="EMBL" id="CP036525">
    <property type="protein sequence ID" value="QDT04901.1"/>
    <property type="molecule type" value="Genomic_DNA"/>
</dbReference>
<gene>
    <name evidence="2" type="ORF">K227x_32980</name>
</gene>
<keyword evidence="3" id="KW-1185">Reference proteome</keyword>
<evidence type="ECO:0000256" key="1">
    <source>
        <dbReference type="SAM" id="MobiDB-lite"/>
    </source>
</evidence>
<dbReference type="Proteomes" id="UP000318538">
    <property type="component" value="Chromosome"/>
</dbReference>
<organism evidence="2 3">
    <name type="scientific">Rubripirellula lacrimiformis</name>
    <dbReference type="NCBI Taxonomy" id="1930273"/>
    <lineage>
        <taxon>Bacteria</taxon>
        <taxon>Pseudomonadati</taxon>
        <taxon>Planctomycetota</taxon>
        <taxon>Planctomycetia</taxon>
        <taxon>Pirellulales</taxon>
        <taxon>Pirellulaceae</taxon>
        <taxon>Rubripirellula</taxon>
    </lineage>
</organism>
<dbReference type="RefSeq" id="WP_145170731.1">
    <property type="nucleotide sequence ID" value="NZ_CP036525.1"/>
</dbReference>
<protein>
    <submittedName>
        <fullName evidence="2">Uncharacterized protein</fullName>
    </submittedName>
</protein>
<dbReference type="OrthoDB" id="286495at2"/>
<accession>A0A517NCR9</accession>
<dbReference type="KEGG" id="rlc:K227x_32980"/>
<feature type="compositionally biased region" description="Basic and acidic residues" evidence="1">
    <location>
        <begin position="43"/>
        <end position="62"/>
    </location>
</feature>
<name>A0A517NCR9_9BACT</name>